<feature type="region of interest" description="Disordered" evidence="1">
    <location>
        <begin position="1"/>
        <end position="44"/>
    </location>
</feature>
<accession>A0A8H6RBP0</accession>
<name>A0A8H6RBP0_9PEZI</name>
<dbReference type="EMBL" id="JABCIY010000241">
    <property type="protein sequence ID" value="KAF7187071.1"/>
    <property type="molecule type" value="Genomic_DNA"/>
</dbReference>
<feature type="compositionally biased region" description="Basic and acidic residues" evidence="1">
    <location>
        <begin position="29"/>
        <end position="44"/>
    </location>
</feature>
<dbReference type="Proteomes" id="UP000660729">
    <property type="component" value="Unassembled WGS sequence"/>
</dbReference>
<organism evidence="2 3">
    <name type="scientific">Pseudocercospora fuligena</name>
    <dbReference type="NCBI Taxonomy" id="685502"/>
    <lineage>
        <taxon>Eukaryota</taxon>
        <taxon>Fungi</taxon>
        <taxon>Dikarya</taxon>
        <taxon>Ascomycota</taxon>
        <taxon>Pezizomycotina</taxon>
        <taxon>Dothideomycetes</taxon>
        <taxon>Dothideomycetidae</taxon>
        <taxon>Mycosphaerellales</taxon>
        <taxon>Mycosphaerellaceae</taxon>
        <taxon>Pseudocercospora</taxon>
    </lineage>
</organism>
<evidence type="ECO:0000256" key="1">
    <source>
        <dbReference type="SAM" id="MobiDB-lite"/>
    </source>
</evidence>
<sequence>MDSPGMDDYEEMDTEPQTENEAGSQHSRGYYEREADEEGSQHSHDYYEAEAEIQNEKEEMPELDIGRIKVRYDSLNRCSAHFIINNRHYFRLQLFPPGRSARHAAKNPETPPFDFSETNGEFKPANAQIVYEEQMFGKCIARSYHLHQAKDEVKVKTERLRHGVLCREVYTREIPTFLDEEKQHIQHLQCRTNLDGIGLFNVYYRHRPRNYCWLRRLVRDCREALAGTHKGH</sequence>
<dbReference type="AlphaFoldDB" id="A0A8H6RBP0"/>
<gene>
    <name evidence="2" type="ORF">HII31_11680</name>
</gene>
<reference evidence="2" key="1">
    <citation type="submission" date="2020-04" db="EMBL/GenBank/DDBJ databases">
        <title>Draft genome resource of the tomato pathogen Pseudocercospora fuligena.</title>
        <authorList>
            <person name="Zaccaron A."/>
        </authorList>
    </citation>
    <scope>NUCLEOTIDE SEQUENCE</scope>
    <source>
        <strain evidence="2">PF001</strain>
    </source>
</reference>
<comment type="caution">
    <text evidence="2">The sequence shown here is derived from an EMBL/GenBank/DDBJ whole genome shotgun (WGS) entry which is preliminary data.</text>
</comment>
<keyword evidence="3" id="KW-1185">Reference proteome</keyword>
<evidence type="ECO:0000313" key="2">
    <source>
        <dbReference type="EMBL" id="KAF7187071.1"/>
    </source>
</evidence>
<protein>
    <submittedName>
        <fullName evidence="2">Uncharacterized protein</fullName>
    </submittedName>
</protein>
<feature type="compositionally biased region" description="Acidic residues" evidence="1">
    <location>
        <begin position="1"/>
        <end position="18"/>
    </location>
</feature>
<evidence type="ECO:0000313" key="3">
    <source>
        <dbReference type="Proteomes" id="UP000660729"/>
    </source>
</evidence>
<proteinExistence type="predicted"/>